<proteinExistence type="predicted"/>
<organism evidence="1">
    <name type="scientific">freshwater metagenome</name>
    <dbReference type="NCBI Taxonomy" id="449393"/>
    <lineage>
        <taxon>unclassified sequences</taxon>
        <taxon>metagenomes</taxon>
        <taxon>ecological metagenomes</taxon>
    </lineage>
</organism>
<sequence length="47" mass="5491">MCSTSVSMVSDIVDMNRSPSERQKDLTAHRWYSMEVWAVGQRMKAER</sequence>
<evidence type="ECO:0000313" key="1">
    <source>
        <dbReference type="EMBL" id="CAB4937449.1"/>
    </source>
</evidence>
<name>A0A6J7J2U8_9ZZZZ</name>
<dbReference type="AlphaFoldDB" id="A0A6J7J2U8"/>
<protein>
    <submittedName>
        <fullName evidence="1">Unannotated protein</fullName>
    </submittedName>
</protein>
<reference evidence="1" key="1">
    <citation type="submission" date="2020-05" db="EMBL/GenBank/DDBJ databases">
        <authorList>
            <person name="Chiriac C."/>
            <person name="Salcher M."/>
            <person name="Ghai R."/>
            <person name="Kavagutti S V."/>
        </authorList>
    </citation>
    <scope>NUCLEOTIDE SEQUENCE</scope>
</reference>
<accession>A0A6J7J2U8</accession>
<dbReference type="EMBL" id="CAFBNB010000201">
    <property type="protein sequence ID" value="CAB4937449.1"/>
    <property type="molecule type" value="Genomic_DNA"/>
</dbReference>
<gene>
    <name evidence="1" type="ORF">UFOPK3720_01066</name>
</gene>